<dbReference type="Proteomes" id="UP000593900">
    <property type="component" value="Segment"/>
</dbReference>
<evidence type="ECO:0000313" key="2">
    <source>
        <dbReference type="Proteomes" id="UP000593900"/>
    </source>
</evidence>
<name>A0A7L8ZQT8_9CAUD</name>
<proteinExistence type="predicted"/>
<evidence type="ECO:0008006" key="3">
    <source>
        <dbReference type="Google" id="ProtNLM"/>
    </source>
</evidence>
<gene>
    <name evidence="1" type="ORF">pEaSNUABM50_00474</name>
</gene>
<sequence length="69" mass="8477">MKKYFVRYTYPSTEYSQELHDYERIETSDIISTEHEFEDISDVREKLRSVFSWRNIQEHEFDVIALNVL</sequence>
<organism evidence="1 2">
    <name type="scientific">Erwinia phage pEa_SNUABM_50</name>
    <dbReference type="NCBI Taxonomy" id="2768775"/>
    <lineage>
        <taxon>Viruses</taxon>
        <taxon>Duplodnaviria</taxon>
        <taxon>Heunggongvirae</taxon>
        <taxon>Uroviricota</taxon>
        <taxon>Caudoviricetes</taxon>
        <taxon>Eneladusvirus</taxon>
        <taxon>Eneladusvirus BF</taxon>
    </lineage>
</organism>
<accession>A0A7L8ZQT8</accession>
<protein>
    <recommendedName>
        <fullName evidence="3">Phage protein</fullName>
    </recommendedName>
</protein>
<evidence type="ECO:0000313" key="1">
    <source>
        <dbReference type="EMBL" id="QOI72479.1"/>
    </source>
</evidence>
<dbReference type="EMBL" id="MT939488">
    <property type="protein sequence ID" value="QOI72479.1"/>
    <property type="molecule type" value="Genomic_DNA"/>
</dbReference>
<reference evidence="1 2" key="1">
    <citation type="submission" date="2020-08" db="EMBL/GenBank/DDBJ databases">
        <title>Complete genome sequence of Erwinia phage pEa_SNUABM_50.</title>
        <authorList>
            <person name="Kim S.G."/>
            <person name="Lee S.B."/>
            <person name="Park S.C."/>
        </authorList>
    </citation>
    <scope>NUCLEOTIDE SEQUENCE [LARGE SCALE GENOMIC DNA]</scope>
</reference>